<keyword evidence="11" id="KW-0472">Membrane</keyword>
<keyword evidence="14" id="KW-1185">Reference proteome</keyword>
<keyword evidence="5" id="KW-0812">Transmembrane</keyword>
<dbReference type="EMBL" id="JBFTWV010000032">
    <property type="protein sequence ID" value="KAL2795776.1"/>
    <property type="molecule type" value="Genomic_DNA"/>
</dbReference>
<dbReference type="PANTHER" id="PTHR46206">
    <property type="entry name" value="CYTOCHROME P450"/>
    <property type="match status" value="1"/>
</dbReference>
<dbReference type="SUPFAM" id="SSF48264">
    <property type="entry name" value="Cytochrome P450"/>
    <property type="match status" value="1"/>
</dbReference>
<keyword evidence="6" id="KW-0479">Metal-binding</keyword>
<comment type="subcellular location">
    <subcellularLocation>
        <location evidence="2">Membrane</location>
    </subcellularLocation>
</comment>
<name>A0ABR4G9V4_9EURO</name>
<evidence type="ECO:0000313" key="13">
    <source>
        <dbReference type="EMBL" id="KAL2795776.1"/>
    </source>
</evidence>
<keyword evidence="4" id="KW-0349">Heme</keyword>
<evidence type="ECO:0000256" key="6">
    <source>
        <dbReference type="ARBA" id="ARBA00022723"/>
    </source>
</evidence>
<keyword evidence="9" id="KW-0408">Iron</keyword>
<protein>
    <submittedName>
        <fullName evidence="13">Uncharacterized protein</fullName>
    </submittedName>
</protein>
<feature type="region of interest" description="Disordered" evidence="12">
    <location>
        <begin position="129"/>
        <end position="148"/>
    </location>
</feature>
<evidence type="ECO:0000256" key="2">
    <source>
        <dbReference type="ARBA" id="ARBA00004370"/>
    </source>
</evidence>
<keyword evidence="10" id="KW-0503">Monooxygenase</keyword>
<evidence type="ECO:0000256" key="11">
    <source>
        <dbReference type="ARBA" id="ARBA00023136"/>
    </source>
</evidence>
<accession>A0ABR4G9V4</accession>
<evidence type="ECO:0000256" key="8">
    <source>
        <dbReference type="ARBA" id="ARBA00023002"/>
    </source>
</evidence>
<dbReference type="InterPro" id="IPR001128">
    <property type="entry name" value="Cyt_P450"/>
</dbReference>
<evidence type="ECO:0000256" key="5">
    <source>
        <dbReference type="ARBA" id="ARBA00022692"/>
    </source>
</evidence>
<evidence type="ECO:0000313" key="14">
    <source>
        <dbReference type="Proteomes" id="UP001610563"/>
    </source>
</evidence>
<comment type="caution">
    <text evidence="13">The sequence shown here is derived from an EMBL/GenBank/DDBJ whole genome shotgun (WGS) entry which is preliminary data.</text>
</comment>
<evidence type="ECO:0000256" key="9">
    <source>
        <dbReference type="ARBA" id="ARBA00023004"/>
    </source>
</evidence>
<keyword evidence="8" id="KW-0560">Oxidoreductase</keyword>
<evidence type="ECO:0000256" key="1">
    <source>
        <dbReference type="ARBA" id="ARBA00001971"/>
    </source>
</evidence>
<dbReference type="Proteomes" id="UP001610563">
    <property type="component" value="Unassembled WGS sequence"/>
</dbReference>
<evidence type="ECO:0000256" key="7">
    <source>
        <dbReference type="ARBA" id="ARBA00022989"/>
    </source>
</evidence>
<comment type="similarity">
    <text evidence="3">Belongs to the cytochrome P450 family.</text>
</comment>
<dbReference type="Pfam" id="PF00067">
    <property type="entry name" value="p450"/>
    <property type="match status" value="1"/>
</dbReference>
<dbReference type="InterPro" id="IPR036396">
    <property type="entry name" value="Cyt_P450_sf"/>
</dbReference>
<evidence type="ECO:0000256" key="3">
    <source>
        <dbReference type="ARBA" id="ARBA00010617"/>
    </source>
</evidence>
<sequence>MINTPPTTLMNLVFDAAAQGGCIEEIHNEVAGILAQDGNGWVDTSICKMKKLDSFVHESLRLSTFPVALTGWRVVICNNGFDFGDGLVLPRGSSFTFPTLNMRLDSDTFEQAEVFDGLRFCRMQKNNQNQNQNQECEGDGATTNTDKH</sequence>
<evidence type="ECO:0000256" key="10">
    <source>
        <dbReference type="ARBA" id="ARBA00023033"/>
    </source>
</evidence>
<organism evidence="13 14">
    <name type="scientific">Aspergillus keveii</name>
    <dbReference type="NCBI Taxonomy" id="714993"/>
    <lineage>
        <taxon>Eukaryota</taxon>
        <taxon>Fungi</taxon>
        <taxon>Dikarya</taxon>
        <taxon>Ascomycota</taxon>
        <taxon>Pezizomycotina</taxon>
        <taxon>Eurotiomycetes</taxon>
        <taxon>Eurotiomycetidae</taxon>
        <taxon>Eurotiales</taxon>
        <taxon>Aspergillaceae</taxon>
        <taxon>Aspergillus</taxon>
        <taxon>Aspergillus subgen. Nidulantes</taxon>
    </lineage>
</organism>
<gene>
    <name evidence="13" type="ORF">BJX66DRAFT_301342</name>
</gene>
<evidence type="ECO:0000256" key="4">
    <source>
        <dbReference type="ARBA" id="ARBA00022617"/>
    </source>
</evidence>
<dbReference type="Gene3D" id="1.10.630.10">
    <property type="entry name" value="Cytochrome P450"/>
    <property type="match status" value="1"/>
</dbReference>
<keyword evidence="7" id="KW-1133">Transmembrane helix</keyword>
<dbReference type="PANTHER" id="PTHR46206:SF1">
    <property type="entry name" value="P450, PUTATIVE (EUROFUNG)-RELATED"/>
    <property type="match status" value="1"/>
</dbReference>
<evidence type="ECO:0000256" key="12">
    <source>
        <dbReference type="SAM" id="MobiDB-lite"/>
    </source>
</evidence>
<comment type="cofactor">
    <cofactor evidence="1">
        <name>heme</name>
        <dbReference type="ChEBI" id="CHEBI:30413"/>
    </cofactor>
</comment>
<reference evidence="13 14" key="1">
    <citation type="submission" date="2024-07" db="EMBL/GenBank/DDBJ databases">
        <title>Section-level genome sequencing and comparative genomics of Aspergillus sections Usti and Cavernicolus.</title>
        <authorList>
            <consortium name="Lawrence Berkeley National Laboratory"/>
            <person name="Nybo J.L."/>
            <person name="Vesth T.C."/>
            <person name="Theobald S."/>
            <person name="Frisvad J.C."/>
            <person name="Larsen T.O."/>
            <person name="Kjaerboelling I."/>
            <person name="Rothschild-Mancinelli K."/>
            <person name="Lyhne E.K."/>
            <person name="Kogle M.E."/>
            <person name="Barry K."/>
            <person name="Clum A."/>
            <person name="Na H."/>
            <person name="Ledsgaard L."/>
            <person name="Lin J."/>
            <person name="Lipzen A."/>
            <person name="Kuo A."/>
            <person name="Riley R."/>
            <person name="Mondo S."/>
            <person name="Labutti K."/>
            <person name="Haridas S."/>
            <person name="Pangalinan J."/>
            <person name="Salamov A.A."/>
            <person name="Simmons B.A."/>
            <person name="Magnuson J.K."/>
            <person name="Chen J."/>
            <person name="Drula E."/>
            <person name="Henrissat B."/>
            <person name="Wiebenga A."/>
            <person name="Lubbers R.J."/>
            <person name="Gomes A.C."/>
            <person name="Makela M.R."/>
            <person name="Stajich J."/>
            <person name="Grigoriev I.V."/>
            <person name="Mortensen U.H."/>
            <person name="De Vries R.P."/>
            <person name="Baker S.E."/>
            <person name="Andersen M.R."/>
        </authorList>
    </citation>
    <scope>NUCLEOTIDE SEQUENCE [LARGE SCALE GENOMIC DNA]</scope>
    <source>
        <strain evidence="13 14">CBS 209.92</strain>
    </source>
</reference>
<proteinExistence type="inferred from homology"/>